<evidence type="ECO:0000256" key="3">
    <source>
        <dbReference type="ARBA" id="ARBA00010136"/>
    </source>
</evidence>
<keyword evidence="9" id="KW-0862">Zinc</keyword>
<dbReference type="EC" id="3.4.11.2" evidence="4"/>
<feature type="domain" description="Peptidase M1 membrane alanine aminopeptidase" evidence="14">
    <location>
        <begin position="320"/>
        <end position="462"/>
    </location>
</feature>
<proteinExistence type="inferred from homology"/>
<evidence type="ECO:0000313" key="17">
    <source>
        <dbReference type="Proteomes" id="UP001152519"/>
    </source>
</evidence>
<dbReference type="Gene3D" id="1.10.390.10">
    <property type="entry name" value="Neutral Protease Domain 2"/>
    <property type="match status" value="1"/>
</dbReference>
<evidence type="ECO:0000256" key="5">
    <source>
        <dbReference type="ARBA" id="ARBA00015611"/>
    </source>
</evidence>
<evidence type="ECO:0000256" key="2">
    <source>
        <dbReference type="ARBA" id="ARBA00001947"/>
    </source>
</evidence>
<organism evidence="16 17">
    <name type="scientific">Actinacidiphila cocklensis</name>
    <dbReference type="NCBI Taxonomy" id="887465"/>
    <lineage>
        <taxon>Bacteria</taxon>
        <taxon>Bacillati</taxon>
        <taxon>Actinomycetota</taxon>
        <taxon>Actinomycetes</taxon>
        <taxon>Kitasatosporales</taxon>
        <taxon>Streptomycetaceae</taxon>
        <taxon>Actinacidiphila</taxon>
    </lineage>
</organism>
<keyword evidence="6" id="KW-0645">Protease</keyword>
<evidence type="ECO:0000256" key="9">
    <source>
        <dbReference type="ARBA" id="ARBA00022833"/>
    </source>
</evidence>
<dbReference type="InterPro" id="IPR045357">
    <property type="entry name" value="Aminopeptidase_N-like_N"/>
</dbReference>
<dbReference type="EMBL" id="CAJSLV010000067">
    <property type="protein sequence ID" value="CAG6395871.1"/>
    <property type="molecule type" value="Genomic_DNA"/>
</dbReference>
<dbReference type="InterPro" id="IPR014782">
    <property type="entry name" value="Peptidase_M1_dom"/>
</dbReference>
<comment type="caution">
    <text evidence="16">The sequence shown here is derived from an EMBL/GenBank/DDBJ whole genome shotgun (WGS) entry which is preliminary data.</text>
</comment>
<dbReference type="CDD" id="cd09603">
    <property type="entry name" value="M1_APN_like"/>
    <property type="match status" value="1"/>
</dbReference>
<evidence type="ECO:0000256" key="6">
    <source>
        <dbReference type="ARBA" id="ARBA00022670"/>
    </source>
</evidence>
<evidence type="ECO:0000259" key="14">
    <source>
        <dbReference type="Pfam" id="PF01433"/>
    </source>
</evidence>
<dbReference type="GO" id="GO:0008237">
    <property type="term" value="F:metallopeptidase activity"/>
    <property type="evidence" value="ECO:0007669"/>
    <property type="project" value="UniProtKB-KW"/>
</dbReference>
<evidence type="ECO:0000256" key="8">
    <source>
        <dbReference type="ARBA" id="ARBA00022801"/>
    </source>
</evidence>
<dbReference type="AlphaFoldDB" id="A0A9W4GT26"/>
<keyword evidence="13" id="KW-0732">Signal</keyword>
<protein>
    <recommendedName>
        <fullName evidence="5">Aminopeptidase N</fullName>
        <ecNumber evidence="4">3.4.11.2</ecNumber>
    </recommendedName>
    <alternativeName>
        <fullName evidence="11">Alanine aminopeptidase</fullName>
    </alternativeName>
    <alternativeName>
        <fullName evidence="12">Lysyl aminopeptidase</fullName>
    </alternativeName>
</protein>
<evidence type="ECO:0000256" key="11">
    <source>
        <dbReference type="ARBA" id="ARBA00029811"/>
    </source>
</evidence>
<dbReference type="PRINTS" id="PR00756">
    <property type="entry name" value="ALADIPTASE"/>
</dbReference>
<gene>
    <name evidence="16" type="ORF">SCOCK_370022</name>
</gene>
<dbReference type="GO" id="GO:0008270">
    <property type="term" value="F:zinc ion binding"/>
    <property type="evidence" value="ECO:0007669"/>
    <property type="project" value="InterPro"/>
</dbReference>
<evidence type="ECO:0000256" key="1">
    <source>
        <dbReference type="ARBA" id="ARBA00000098"/>
    </source>
</evidence>
<dbReference type="Pfam" id="PF01433">
    <property type="entry name" value="Peptidase_M1"/>
    <property type="match status" value="1"/>
</dbReference>
<dbReference type="InterPro" id="IPR001930">
    <property type="entry name" value="Peptidase_M1"/>
</dbReference>
<dbReference type="RefSeq" id="WP_251493350.1">
    <property type="nucleotide sequence ID" value="NZ_CAJSLV010000067.1"/>
</dbReference>
<comment type="cofactor">
    <cofactor evidence="2">
        <name>Zn(2+)</name>
        <dbReference type="ChEBI" id="CHEBI:29105"/>
    </cofactor>
</comment>
<dbReference type="InterPro" id="IPR027268">
    <property type="entry name" value="Peptidase_M4/M1_CTD_sf"/>
</dbReference>
<comment type="similarity">
    <text evidence="3">Belongs to the peptidase M1 family.</text>
</comment>
<evidence type="ECO:0000313" key="16">
    <source>
        <dbReference type="EMBL" id="CAG6395871.1"/>
    </source>
</evidence>
<evidence type="ECO:0000256" key="4">
    <source>
        <dbReference type="ARBA" id="ARBA00012564"/>
    </source>
</evidence>
<comment type="catalytic activity">
    <reaction evidence="1">
        <text>Release of an N-terminal amino acid, Xaa-|-Yaa- from a peptide, amide or arylamide. Xaa is preferably Ala, but may be most amino acids including Pro (slow action). When a terminal hydrophobic residue is followed by a prolyl residue, the two may be released as an intact Xaa-Pro dipeptide.</text>
        <dbReference type="EC" id="3.4.11.2"/>
    </reaction>
</comment>
<keyword evidence="17" id="KW-1185">Reference proteome</keyword>
<keyword evidence="7" id="KW-0479">Metal-binding</keyword>
<dbReference type="InterPro" id="IPR050344">
    <property type="entry name" value="Peptidase_M1_aminopeptidases"/>
</dbReference>
<feature type="signal peptide" evidence="13">
    <location>
        <begin position="1"/>
        <end position="25"/>
    </location>
</feature>
<dbReference type="Pfam" id="PF17900">
    <property type="entry name" value="Peptidase_M1_N"/>
    <property type="match status" value="1"/>
</dbReference>
<dbReference type="PANTHER" id="PTHR11533:SF297">
    <property type="entry name" value="AMINOPEPTIDASE N"/>
    <property type="match status" value="1"/>
</dbReference>
<dbReference type="PANTHER" id="PTHR11533">
    <property type="entry name" value="PROTEASE M1 ZINC METALLOPROTEASE"/>
    <property type="match status" value="1"/>
</dbReference>
<keyword evidence="10" id="KW-0482">Metalloprotease</keyword>
<feature type="chain" id="PRO_5040997178" description="Aminopeptidase N" evidence="13">
    <location>
        <begin position="26"/>
        <end position="476"/>
    </location>
</feature>
<keyword evidence="8 16" id="KW-0378">Hydrolase</keyword>
<evidence type="ECO:0000256" key="7">
    <source>
        <dbReference type="ARBA" id="ARBA00022723"/>
    </source>
</evidence>
<evidence type="ECO:0000256" key="10">
    <source>
        <dbReference type="ARBA" id="ARBA00023049"/>
    </source>
</evidence>
<evidence type="ECO:0000256" key="13">
    <source>
        <dbReference type="SAM" id="SignalP"/>
    </source>
</evidence>
<sequence>MPTGVIASAVATALSVLLAIPAAPAAPAGAAAAGPGAPGMGDPYYPTYGNGGYDVSHYDLDVNYQPATDRLHGTALITATATQGLTRFDLDFALTTTAVTVDGRPAHFTAGGEQELVVTPARTLPEGHRFTVAVTYSGVPSTVKRYGFTAWQRTPDGAVAANEPESAWWWFPSNDHPLDKATYDVRVQVPDGDQGISNGLLVSRRTANGWTTYHWHESEPEATYLATLAVGHFDITRSRTKAGIPVINAYAPALPPATAANARAAVERTAEIVDFLSSWFGPYPFESAGGYVPDVTTKIAQESQTRAFYGSAYFTDDADTGVVAHELAHQWYGDSVSLARWADIWLNEGFATYGSWLWEAHEHVATMQQIAQYIYDLHPADDPFWTVEPGNPGPQHLFDRAVDDRGALTLQALRNTIGDHAFLALLRAWPTLHRYGNATIADFQHLAERLSGKALTSFFQVWLHTPAKPPTFPAGN</sequence>
<dbReference type="GO" id="GO:0016285">
    <property type="term" value="F:alanyl aminopeptidase activity"/>
    <property type="evidence" value="ECO:0007669"/>
    <property type="project" value="UniProtKB-EC"/>
</dbReference>
<feature type="domain" description="Aminopeptidase N-like N-terminal" evidence="15">
    <location>
        <begin position="56"/>
        <end position="225"/>
    </location>
</feature>
<reference evidence="16" key="1">
    <citation type="submission" date="2021-05" db="EMBL/GenBank/DDBJ databases">
        <authorList>
            <person name="Arsene-Ploetze F."/>
        </authorList>
    </citation>
    <scope>NUCLEOTIDE SEQUENCE</scope>
    <source>
        <strain evidence="16">DSM 42138</strain>
    </source>
</reference>
<dbReference type="SUPFAM" id="SSF63737">
    <property type="entry name" value="Leukotriene A4 hydrolase N-terminal domain"/>
    <property type="match status" value="1"/>
</dbReference>
<name>A0A9W4GT26_9ACTN</name>
<dbReference type="GO" id="GO:0006508">
    <property type="term" value="P:proteolysis"/>
    <property type="evidence" value="ECO:0007669"/>
    <property type="project" value="UniProtKB-KW"/>
</dbReference>
<evidence type="ECO:0000259" key="15">
    <source>
        <dbReference type="Pfam" id="PF17900"/>
    </source>
</evidence>
<dbReference type="SUPFAM" id="SSF55486">
    <property type="entry name" value="Metalloproteases ('zincins'), catalytic domain"/>
    <property type="match status" value="1"/>
</dbReference>
<keyword evidence="16" id="KW-0031">Aminopeptidase</keyword>
<dbReference type="InterPro" id="IPR042097">
    <property type="entry name" value="Aminopeptidase_N-like_N_sf"/>
</dbReference>
<dbReference type="Gene3D" id="2.60.40.1730">
    <property type="entry name" value="tricorn interacting facor f3 domain"/>
    <property type="match status" value="1"/>
</dbReference>
<dbReference type="Proteomes" id="UP001152519">
    <property type="component" value="Unassembled WGS sequence"/>
</dbReference>
<accession>A0A9W4GT26</accession>
<evidence type="ECO:0000256" key="12">
    <source>
        <dbReference type="ARBA" id="ARBA00031533"/>
    </source>
</evidence>